<reference evidence="8 9" key="1">
    <citation type="journal article" date="2009" name="Science">
        <title>Green evolution and dynamic adaptations revealed by genomes of the marine picoeukaryotes Micromonas.</title>
        <authorList>
            <person name="Worden A.Z."/>
            <person name="Lee J.H."/>
            <person name="Mock T."/>
            <person name="Rouze P."/>
            <person name="Simmons M.P."/>
            <person name="Aerts A.L."/>
            <person name="Allen A.E."/>
            <person name="Cuvelier M.L."/>
            <person name="Derelle E."/>
            <person name="Everett M.V."/>
            <person name="Foulon E."/>
            <person name="Grimwood J."/>
            <person name="Gundlach H."/>
            <person name="Henrissat B."/>
            <person name="Napoli C."/>
            <person name="McDonald S.M."/>
            <person name="Parker M.S."/>
            <person name="Rombauts S."/>
            <person name="Salamov A."/>
            <person name="Von Dassow P."/>
            <person name="Badger J.H."/>
            <person name="Coutinho P.M."/>
            <person name="Demir E."/>
            <person name="Dubchak I."/>
            <person name="Gentemann C."/>
            <person name="Eikrem W."/>
            <person name="Gready J.E."/>
            <person name="John U."/>
            <person name="Lanier W."/>
            <person name="Lindquist E.A."/>
            <person name="Lucas S."/>
            <person name="Mayer K.F."/>
            <person name="Moreau H."/>
            <person name="Not F."/>
            <person name="Otillar R."/>
            <person name="Panaud O."/>
            <person name="Pangilinan J."/>
            <person name="Paulsen I."/>
            <person name="Piegu B."/>
            <person name="Poliakov A."/>
            <person name="Robbens S."/>
            <person name="Schmutz J."/>
            <person name="Toulza E."/>
            <person name="Wyss T."/>
            <person name="Zelensky A."/>
            <person name="Zhou K."/>
            <person name="Armbrust E.V."/>
            <person name="Bhattacharya D."/>
            <person name="Goodenough U.W."/>
            <person name="Van de Peer Y."/>
            <person name="Grigoriev I.V."/>
        </authorList>
    </citation>
    <scope>NUCLEOTIDE SEQUENCE [LARGE SCALE GENOMIC DNA]</scope>
    <source>
        <strain evidence="9">RCC299 / NOUM17</strain>
    </source>
</reference>
<dbReference type="SMART" id="SM00220">
    <property type="entry name" value="S_TKc"/>
    <property type="match status" value="1"/>
</dbReference>
<proteinExistence type="inferred from homology"/>
<evidence type="ECO:0000259" key="7">
    <source>
        <dbReference type="PROSITE" id="PS50011"/>
    </source>
</evidence>
<dbReference type="InterPro" id="IPR011009">
    <property type="entry name" value="Kinase-like_dom_sf"/>
</dbReference>
<dbReference type="OrthoDB" id="5337378at2759"/>
<evidence type="ECO:0000256" key="4">
    <source>
        <dbReference type="ARBA" id="ARBA00022840"/>
    </source>
</evidence>
<evidence type="ECO:0000313" key="9">
    <source>
        <dbReference type="Proteomes" id="UP000002009"/>
    </source>
</evidence>
<dbReference type="EMBL" id="CP001329">
    <property type="protein sequence ID" value="ACO65979.1"/>
    <property type="molecule type" value="Genomic_DNA"/>
</dbReference>
<dbReference type="GO" id="GO:0005524">
    <property type="term" value="F:ATP binding"/>
    <property type="evidence" value="ECO:0007669"/>
    <property type="project" value="UniProtKB-KW"/>
</dbReference>
<evidence type="ECO:0000256" key="1">
    <source>
        <dbReference type="ARBA" id="ARBA00022679"/>
    </source>
</evidence>
<dbReference type="InParanoid" id="C1ECX2"/>
<feature type="region of interest" description="Disordered" evidence="6">
    <location>
        <begin position="82"/>
        <end position="112"/>
    </location>
</feature>
<gene>
    <name evidence="8" type="ORF">MICPUN_108942</name>
</gene>
<keyword evidence="2" id="KW-0547">Nucleotide-binding</keyword>
<sequence>MFDDTSRLPHTPPRPVKARFDGGSRAAAAAAAAPPPLARFDSLRETKVLVSTSALARCGSGKIRPAPNVYVPGSSAAASGGAGIFGHDDTSRGSADGGGRGAGSSLPSSRADSPVEFRFHDHFDFQRLIGRSPTSEAWLVRSKQSNKPYCVKKVTAKFRTPGERSRYIHEVESVCFLPPHPNVVKYYRAWQENRHFYAQMELCECGSFGACLARLPPNSLVDEVDVWRMAAQVARGLSHVHAHGILHLDVKPDNVLLDASGTYKLGDFGVAYVKDKGWELQDGDGGYVAPEVLAMNPADPGSIPTSAADIFSLGASLHEAASGRRLAQEWRRGVPVTRGELLALGPEMGMSQTGDELETFVLPLPEGRSEALARLVSDCVRRDPRARLTAAEVARVATAALRDAGFDA</sequence>
<dbReference type="Gene3D" id="1.10.510.10">
    <property type="entry name" value="Transferase(Phosphotransferase) domain 1"/>
    <property type="match status" value="1"/>
</dbReference>
<feature type="domain" description="Protein kinase" evidence="7">
    <location>
        <begin position="123"/>
        <end position="401"/>
    </location>
</feature>
<dbReference type="Pfam" id="PF00069">
    <property type="entry name" value="Pkinase"/>
    <property type="match status" value="1"/>
</dbReference>
<dbReference type="FunCoup" id="C1ECX2">
    <property type="interactions" value="368"/>
</dbReference>
<dbReference type="SUPFAM" id="SSF56112">
    <property type="entry name" value="Protein kinase-like (PK-like)"/>
    <property type="match status" value="1"/>
</dbReference>
<dbReference type="PROSITE" id="PS50011">
    <property type="entry name" value="PROTEIN_KINASE_DOM"/>
    <property type="match status" value="1"/>
</dbReference>
<evidence type="ECO:0000313" key="8">
    <source>
        <dbReference type="EMBL" id="ACO65979.1"/>
    </source>
</evidence>
<dbReference type="GeneID" id="8246263"/>
<dbReference type="InterPro" id="IPR000719">
    <property type="entry name" value="Prot_kinase_dom"/>
</dbReference>
<accession>C1ECX2</accession>
<feature type="region of interest" description="Disordered" evidence="6">
    <location>
        <begin position="1"/>
        <end position="23"/>
    </location>
</feature>
<dbReference type="PANTHER" id="PTHR11042:SF189">
    <property type="entry name" value="PROTEIN KINASE DOMAIN-CONTAINING PROTEIN"/>
    <property type="match status" value="1"/>
</dbReference>
<evidence type="ECO:0000256" key="3">
    <source>
        <dbReference type="ARBA" id="ARBA00022777"/>
    </source>
</evidence>
<dbReference type="STRING" id="296587.C1ECX2"/>
<keyword evidence="1" id="KW-0808">Transferase</keyword>
<keyword evidence="9" id="KW-1185">Reference proteome</keyword>
<dbReference type="GO" id="GO:0005737">
    <property type="term" value="C:cytoplasm"/>
    <property type="evidence" value="ECO:0007669"/>
    <property type="project" value="TreeGrafter"/>
</dbReference>
<dbReference type="eggNOG" id="KOG0601">
    <property type="taxonomic scope" value="Eukaryota"/>
</dbReference>
<keyword evidence="3" id="KW-0418">Kinase</keyword>
<comment type="similarity">
    <text evidence="5">Belongs to the protein kinase superfamily. Ser/Thr protein kinase family. GCN2 subfamily.</text>
</comment>
<evidence type="ECO:0000256" key="2">
    <source>
        <dbReference type="ARBA" id="ARBA00022741"/>
    </source>
</evidence>
<evidence type="ECO:0000256" key="5">
    <source>
        <dbReference type="ARBA" id="ARBA00037982"/>
    </source>
</evidence>
<protein>
    <recommendedName>
        <fullName evidence="7">Protein kinase domain-containing protein</fullName>
    </recommendedName>
</protein>
<organism evidence="8 9">
    <name type="scientific">Micromonas commoda (strain RCC299 / NOUM17 / CCMP2709)</name>
    <name type="common">Picoplanktonic green alga</name>
    <dbReference type="NCBI Taxonomy" id="296587"/>
    <lineage>
        <taxon>Eukaryota</taxon>
        <taxon>Viridiplantae</taxon>
        <taxon>Chlorophyta</taxon>
        <taxon>Mamiellophyceae</taxon>
        <taxon>Mamiellales</taxon>
        <taxon>Mamiellaceae</taxon>
        <taxon>Micromonas</taxon>
    </lineage>
</organism>
<keyword evidence="4" id="KW-0067">ATP-binding</keyword>
<dbReference type="InterPro" id="IPR050339">
    <property type="entry name" value="CC_SR_Kinase"/>
</dbReference>
<dbReference type="Gene3D" id="3.30.200.20">
    <property type="entry name" value="Phosphorylase Kinase, domain 1"/>
    <property type="match status" value="1"/>
</dbReference>
<dbReference type="InterPro" id="IPR008271">
    <property type="entry name" value="Ser/Thr_kinase_AS"/>
</dbReference>
<dbReference type="AlphaFoldDB" id="C1ECX2"/>
<name>C1ECX2_MICCC</name>
<dbReference type="KEGG" id="mis:MICPUN_108942"/>
<dbReference type="RefSeq" id="XP_002504721.1">
    <property type="nucleotide sequence ID" value="XM_002504675.1"/>
</dbReference>
<dbReference type="GO" id="GO:0005634">
    <property type="term" value="C:nucleus"/>
    <property type="evidence" value="ECO:0007669"/>
    <property type="project" value="TreeGrafter"/>
</dbReference>
<dbReference type="GO" id="GO:0004672">
    <property type="term" value="F:protein kinase activity"/>
    <property type="evidence" value="ECO:0007669"/>
    <property type="project" value="InterPro"/>
</dbReference>
<dbReference type="PROSITE" id="PS00108">
    <property type="entry name" value="PROTEIN_KINASE_ST"/>
    <property type="match status" value="1"/>
</dbReference>
<dbReference type="Proteomes" id="UP000002009">
    <property type="component" value="Chromosome 9"/>
</dbReference>
<evidence type="ECO:0000256" key="6">
    <source>
        <dbReference type="SAM" id="MobiDB-lite"/>
    </source>
</evidence>
<dbReference type="PANTHER" id="PTHR11042">
    <property type="entry name" value="EUKARYOTIC TRANSLATION INITIATION FACTOR 2-ALPHA KINASE EIF2-ALPHA KINASE -RELATED"/>
    <property type="match status" value="1"/>
</dbReference>